<organism evidence="1 2">
    <name type="scientific">Dallia pectoralis</name>
    <name type="common">Alaska blackfish</name>
    <dbReference type="NCBI Taxonomy" id="75939"/>
    <lineage>
        <taxon>Eukaryota</taxon>
        <taxon>Metazoa</taxon>
        <taxon>Chordata</taxon>
        <taxon>Craniata</taxon>
        <taxon>Vertebrata</taxon>
        <taxon>Euteleostomi</taxon>
        <taxon>Actinopterygii</taxon>
        <taxon>Neopterygii</taxon>
        <taxon>Teleostei</taxon>
        <taxon>Protacanthopterygii</taxon>
        <taxon>Esociformes</taxon>
        <taxon>Umbridae</taxon>
        <taxon>Dallia</taxon>
    </lineage>
</organism>
<accession>A0ACC2F1N0</accession>
<proteinExistence type="predicted"/>
<dbReference type="EMBL" id="CM055763">
    <property type="protein sequence ID" value="KAJ7985175.1"/>
    <property type="molecule type" value="Genomic_DNA"/>
</dbReference>
<reference evidence="1" key="1">
    <citation type="submission" date="2021-05" db="EMBL/GenBank/DDBJ databases">
        <authorList>
            <person name="Pan Q."/>
            <person name="Jouanno E."/>
            <person name="Zahm M."/>
            <person name="Klopp C."/>
            <person name="Cabau C."/>
            <person name="Louis A."/>
            <person name="Berthelot C."/>
            <person name="Parey E."/>
            <person name="Roest Crollius H."/>
            <person name="Montfort J."/>
            <person name="Robinson-Rechavi M."/>
            <person name="Bouchez O."/>
            <person name="Lampietro C."/>
            <person name="Lopez Roques C."/>
            <person name="Donnadieu C."/>
            <person name="Postlethwait J."/>
            <person name="Bobe J."/>
            <person name="Dillon D."/>
            <person name="Chandos A."/>
            <person name="von Hippel F."/>
            <person name="Guiguen Y."/>
        </authorList>
    </citation>
    <scope>NUCLEOTIDE SEQUENCE</scope>
    <source>
        <strain evidence="1">YG-Jan2019</strain>
    </source>
</reference>
<name>A0ACC2F1N0_DALPE</name>
<sequence>MQLLLGKYAFGFCVAHIATTLVPSRTLPVPRSPPGRPAQSAEPGQYGRAARRPGKQAVSLECGAARPDAHVGTLRQAICT</sequence>
<keyword evidence="2" id="KW-1185">Reference proteome</keyword>
<dbReference type="Proteomes" id="UP001157502">
    <property type="component" value="Chromosome 36"/>
</dbReference>
<evidence type="ECO:0000313" key="2">
    <source>
        <dbReference type="Proteomes" id="UP001157502"/>
    </source>
</evidence>
<evidence type="ECO:0000313" key="1">
    <source>
        <dbReference type="EMBL" id="KAJ7985175.1"/>
    </source>
</evidence>
<comment type="caution">
    <text evidence="1">The sequence shown here is derived from an EMBL/GenBank/DDBJ whole genome shotgun (WGS) entry which is preliminary data.</text>
</comment>
<gene>
    <name evidence="1" type="ORF">DPEC_G00349350</name>
</gene>
<protein>
    <submittedName>
        <fullName evidence="1">Uncharacterized protein</fullName>
    </submittedName>
</protein>